<evidence type="ECO:0000313" key="1">
    <source>
        <dbReference type="EMBL" id="CAK0817384.1"/>
    </source>
</evidence>
<evidence type="ECO:0000313" key="2">
    <source>
        <dbReference type="Proteomes" id="UP001189429"/>
    </source>
</evidence>
<organism evidence="1 2">
    <name type="scientific">Prorocentrum cordatum</name>
    <dbReference type="NCBI Taxonomy" id="2364126"/>
    <lineage>
        <taxon>Eukaryota</taxon>
        <taxon>Sar</taxon>
        <taxon>Alveolata</taxon>
        <taxon>Dinophyceae</taxon>
        <taxon>Prorocentrales</taxon>
        <taxon>Prorocentraceae</taxon>
        <taxon>Prorocentrum</taxon>
    </lineage>
</organism>
<sequence length="411" mass="44205">MPAGRGLCDLDDFGEALALAPPPLAPPRAPPTAEGAQAPATWAPVDFALGSSGAAGRLLVKALTAWRAGHLYQRRLDAEGRRATEAQGLLRRRAVADVGADAERLQHAVLRAWKAASSSSSPAPRAEHQKALRRAVVAEERGAARALQVAQHASRRHLVAAVVAWRAALHLQQREAARRQRTLHAEVCFATELHRVRAAGAKLADELRRQRRAHGVAAIHASMDRRMQAVLHAWYAGTRERQREALHKSQLDIAAAEAAAGCAVLRMEGRRSALELKRKWRAESLRVEAARSQQFQRSVLVAWASLGRASRRELLAAQLAASRAEVGRQAWQLARWQEALCTSRERSRRARCAGEAFRAWFLAVSFDGGGTTVTAALEPPPAAAAADEAAHEAASSVAAASADTAGVAEGF</sequence>
<accession>A0ABN9REE1</accession>
<gene>
    <name evidence="1" type="ORF">PCOR1329_LOCUS20019</name>
</gene>
<protein>
    <recommendedName>
        <fullName evidence="3">Protein of centriole 5</fullName>
    </recommendedName>
</protein>
<comment type="caution">
    <text evidence="1">The sequence shown here is derived from an EMBL/GenBank/DDBJ whole genome shotgun (WGS) entry which is preliminary data.</text>
</comment>
<proteinExistence type="predicted"/>
<evidence type="ECO:0008006" key="3">
    <source>
        <dbReference type="Google" id="ProtNLM"/>
    </source>
</evidence>
<keyword evidence="2" id="KW-1185">Reference proteome</keyword>
<dbReference type="EMBL" id="CAUYUJ010006447">
    <property type="protein sequence ID" value="CAK0817384.1"/>
    <property type="molecule type" value="Genomic_DNA"/>
</dbReference>
<reference evidence="1" key="1">
    <citation type="submission" date="2023-10" db="EMBL/GenBank/DDBJ databases">
        <authorList>
            <person name="Chen Y."/>
            <person name="Shah S."/>
            <person name="Dougan E. K."/>
            <person name="Thang M."/>
            <person name="Chan C."/>
        </authorList>
    </citation>
    <scope>NUCLEOTIDE SEQUENCE [LARGE SCALE GENOMIC DNA]</scope>
</reference>
<dbReference type="Proteomes" id="UP001189429">
    <property type="component" value="Unassembled WGS sequence"/>
</dbReference>
<name>A0ABN9REE1_9DINO</name>